<dbReference type="InterPro" id="IPR005835">
    <property type="entry name" value="NTP_transferase_dom"/>
</dbReference>
<evidence type="ECO:0000313" key="3">
    <source>
        <dbReference type="Proteomes" id="UP000593591"/>
    </source>
</evidence>
<organism evidence="2 3">
    <name type="scientific">Treponema rectale</name>
    <dbReference type="NCBI Taxonomy" id="744512"/>
    <lineage>
        <taxon>Bacteria</taxon>
        <taxon>Pseudomonadati</taxon>
        <taxon>Spirochaetota</taxon>
        <taxon>Spirochaetia</taxon>
        <taxon>Spirochaetales</taxon>
        <taxon>Treponemataceae</taxon>
        <taxon>Treponema</taxon>
    </lineage>
</organism>
<dbReference type="KEGG" id="trc:DYE49_05565"/>
<dbReference type="GO" id="GO:0004475">
    <property type="term" value="F:mannose-1-phosphate guanylyltransferase (GTP) activity"/>
    <property type="evidence" value="ECO:0007669"/>
    <property type="project" value="InterPro"/>
</dbReference>
<keyword evidence="2" id="KW-0548">Nucleotidyltransferase</keyword>
<keyword evidence="2" id="KW-0808">Transferase</keyword>
<evidence type="ECO:0000313" key="2">
    <source>
        <dbReference type="EMBL" id="QOS39950.1"/>
    </source>
</evidence>
<dbReference type="InterPro" id="IPR049577">
    <property type="entry name" value="GMPP_N"/>
</dbReference>
<dbReference type="PANTHER" id="PTHR46390">
    <property type="entry name" value="MANNOSE-1-PHOSPHATE GUANYLYLTRANSFERASE"/>
    <property type="match status" value="1"/>
</dbReference>
<proteinExistence type="predicted"/>
<gene>
    <name evidence="2" type="ORF">DYE49_05565</name>
</gene>
<dbReference type="Proteomes" id="UP000593591">
    <property type="component" value="Chromosome"/>
</dbReference>
<dbReference type="SUPFAM" id="SSF159283">
    <property type="entry name" value="Guanosine diphospho-D-mannose pyrophosphorylase/mannose-6-phosphate isomerase linker domain"/>
    <property type="match status" value="1"/>
</dbReference>
<dbReference type="AlphaFoldDB" id="A0A7M1XL68"/>
<dbReference type="CDD" id="cd02509">
    <property type="entry name" value="GDP-M1P_Guanylyltransferase"/>
    <property type="match status" value="1"/>
</dbReference>
<feature type="domain" description="Nucleotidyl transferase" evidence="1">
    <location>
        <begin position="10"/>
        <end position="317"/>
    </location>
</feature>
<protein>
    <submittedName>
        <fullName evidence="2">Mannose-1-phosphate guanylyltransferase</fullName>
    </submittedName>
</protein>
<dbReference type="Pfam" id="PF00483">
    <property type="entry name" value="NTP_transferase"/>
    <property type="match status" value="1"/>
</dbReference>
<dbReference type="GO" id="GO:0009298">
    <property type="term" value="P:GDP-mannose biosynthetic process"/>
    <property type="evidence" value="ECO:0007669"/>
    <property type="project" value="TreeGrafter"/>
</dbReference>
<accession>A0A7M1XL68</accession>
<dbReference type="Gene3D" id="3.90.550.10">
    <property type="entry name" value="Spore Coat Polysaccharide Biosynthesis Protein SpsA, Chain A"/>
    <property type="match status" value="1"/>
</dbReference>
<dbReference type="EMBL" id="CP031517">
    <property type="protein sequence ID" value="QOS39950.1"/>
    <property type="molecule type" value="Genomic_DNA"/>
</dbReference>
<reference evidence="2 3" key="1">
    <citation type="submission" date="2018-08" db="EMBL/GenBank/DDBJ databases">
        <title>The first complete genome of Treponema rectale (CHPAT), a commensal spirochete of the bovine rectum.</title>
        <authorList>
            <person name="Staton G.J."/>
            <person name="Clegg S.R."/>
            <person name="Carter S.D."/>
            <person name="Radford A.D."/>
            <person name="Darby A."/>
            <person name="Hall N."/>
            <person name="Birtles R.J."/>
            <person name="Evans N.J."/>
        </authorList>
    </citation>
    <scope>NUCLEOTIDE SEQUENCE [LARGE SCALE GENOMIC DNA]</scope>
    <source>
        <strain evidence="2 3">CHPA</strain>
    </source>
</reference>
<name>A0A7M1XL68_9SPIR</name>
<sequence length="375" mass="41991">MMSSNFTDIVILAGGFGERLWPASRPDFPKQFLSLQNGQSFLQSAVLRSLAVKPSGKILILTRRDILEEMTSQCEKMKTFVSEADWKKICSDLIIVAEPCARHTAAPLLLASKYLNNSDPDKVHNILVLASDHIITPVERFTEDCKKAAEASEKGNFVCFAIKPTEPSTGYGYIKMGESMKEIQNLSEDVYKIEQFKEKPDLKTAESYLSSGKYCWNSGMFGFTADFFENEMALYEPAIASDFSVFNKTNLPEIKLLNGIKYVKEWPAMEKAYENVKSIAVDNAIAERTEKAVVVKSTFGWDDVGSWDAFEKLFDKNENTVQIEAKDNFVYSDIPVALCGVEGLSVVIKNGKALVMKKGTSGFMREVVKQVKENF</sequence>
<dbReference type="InterPro" id="IPR051161">
    <property type="entry name" value="Mannose-6P_isomerase_type2"/>
</dbReference>
<evidence type="ECO:0000259" key="1">
    <source>
        <dbReference type="Pfam" id="PF00483"/>
    </source>
</evidence>
<dbReference type="PANTHER" id="PTHR46390:SF1">
    <property type="entry name" value="MANNOSE-1-PHOSPHATE GUANYLYLTRANSFERASE"/>
    <property type="match status" value="1"/>
</dbReference>
<dbReference type="InterPro" id="IPR029044">
    <property type="entry name" value="Nucleotide-diphossugar_trans"/>
</dbReference>
<dbReference type="SUPFAM" id="SSF53448">
    <property type="entry name" value="Nucleotide-diphospho-sugar transferases"/>
    <property type="match status" value="1"/>
</dbReference>